<keyword evidence="6 8" id="KW-1133">Transmembrane helix</keyword>
<evidence type="ECO:0000256" key="5">
    <source>
        <dbReference type="ARBA" id="ARBA00022692"/>
    </source>
</evidence>
<name>A0A7J5BRI9_9MICO</name>
<feature type="transmembrane region" description="Helical" evidence="8">
    <location>
        <begin position="187"/>
        <end position="211"/>
    </location>
</feature>
<organism evidence="10 11">
    <name type="scientific">Pseudoclavibacter chungangensis</name>
    <dbReference type="NCBI Taxonomy" id="587635"/>
    <lineage>
        <taxon>Bacteria</taxon>
        <taxon>Bacillati</taxon>
        <taxon>Actinomycetota</taxon>
        <taxon>Actinomycetes</taxon>
        <taxon>Micrococcales</taxon>
        <taxon>Microbacteriaceae</taxon>
        <taxon>Pseudoclavibacter</taxon>
    </lineage>
</organism>
<evidence type="ECO:0000256" key="3">
    <source>
        <dbReference type="ARBA" id="ARBA00022448"/>
    </source>
</evidence>
<evidence type="ECO:0000256" key="7">
    <source>
        <dbReference type="ARBA" id="ARBA00023136"/>
    </source>
</evidence>
<proteinExistence type="inferred from homology"/>
<keyword evidence="3 8" id="KW-0813">Transport</keyword>
<feature type="signal peptide" evidence="9">
    <location>
        <begin position="1"/>
        <end position="24"/>
    </location>
</feature>
<evidence type="ECO:0000256" key="4">
    <source>
        <dbReference type="ARBA" id="ARBA00022596"/>
    </source>
</evidence>
<reference evidence="10 11" key="1">
    <citation type="submission" date="2019-09" db="EMBL/GenBank/DDBJ databases">
        <title>Phylogeny of genus Pseudoclavibacter and closely related genus.</title>
        <authorList>
            <person name="Li Y."/>
        </authorList>
    </citation>
    <scope>NUCLEOTIDE SEQUENCE [LARGE SCALE GENOMIC DNA]</scope>
    <source>
        <strain evidence="10 11">DSM 23821</strain>
    </source>
</reference>
<keyword evidence="7 8" id="KW-0472">Membrane</keyword>
<keyword evidence="5 8" id="KW-0812">Transmembrane</keyword>
<dbReference type="GO" id="GO:0005886">
    <property type="term" value="C:plasma membrane"/>
    <property type="evidence" value="ECO:0007669"/>
    <property type="project" value="UniProtKB-SubCell"/>
</dbReference>
<dbReference type="AlphaFoldDB" id="A0A7J5BRI9"/>
<dbReference type="Pfam" id="PF03824">
    <property type="entry name" value="NicO"/>
    <property type="match status" value="1"/>
</dbReference>
<dbReference type="PANTHER" id="PTHR31611">
    <property type="entry name" value="HIGH-AFFINITY NICKEL TRANSPORT PROTEIN NIC1"/>
    <property type="match status" value="1"/>
</dbReference>
<evidence type="ECO:0000256" key="8">
    <source>
        <dbReference type="RuleBase" id="RU362101"/>
    </source>
</evidence>
<comment type="subcellular location">
    <subcellularLocation>
        <location evidence="8">Cell membrane</location>
        <topology evidence="8">Multi-pass membrane protein</topology>
    </subcellularLocation>
    <subcellularLocation>
        <location evidence="1">Endomembrane system</location>
        <topology evidence="1">Multi-pass membrane protein</topology>
    </subcellularLocation>
</comment>
<keyword evidence="11" id="KW-1185">Reference proteome</keyword>
<feature type="chain" id="PRO_5039150770" description="Nickel/cobalt efflux system" evidence="9">
    <location>
        <begin position="25"/>
        <end position="341"/>
    </location>
</feature>
<dbReference type="OrthoDB" id="9776706at2"/>
<keyword evidence="4" id="KW-0533">Nickel</keyword>
<dbReference type="NCBIfam" id="TIGR00802">
    <property type="entry name" value="nico"/>
    <property type="match status" value="1"/>
</dbReference>
<dbReference type="EMBL" id="WBJZ01000018">
    <property type="protein sequence ID" value="KAB1654580.1"/>
    <property type="molecule type" value="Genomic_DNA"/>
</dbReference>
<dbReference type="PANTHER" id="PTHR31611:SF0">
    <property type="entry name" value="HIGH-AFFINITY NICKEL TRANSPORT PROTEIN NIC1"/>
    <property type="match status" value="1"/>
</dbReference>
<dbReference type="InterPro" id="IPR011541">
    <property type="entry name" value="Ni/Co_transpt_high_affinity"/>
</dbReference>
<dbReference type="GO" id="GO:0012505">
    <property type="term" value="C:endomembrane system"/>
    <property type="evidence" value="ECO:0007669"/>
    <property type="project" value="UniProtKB-SubCell"/>
</dbReference>
<dbReference type="InterPro" id="IPR004688">
    <property type="entry name" value="Ni/Co_transpt"/>
</dbReference>
<feature type="transmembrane region" description="Helical" evidence="8">
    <location>
        <begin position="69"/>
        <end position="96"/>
    </location>
</feature>
<comment type="similarity">
    <text evidence="2 8">Belongs to the NiCoT transporter (TC 2.A.52) family.</text>
</comment>
<keyword evidence="9" id="KW-0732">Signal</keyword>
<evidence type="ECO:0000256" key="6">
    <source>
        <dbReference type="ARBA" id="ARBA00022989"/>
    </source>
</evidence>
<evidence type="ECO:0000256" key="9">
    <source>
        <dbReference type="SAM" id="SignalP"/>
    </source>
</evidence>
<comment type="caution">
    <text evidence="10">The sequence shown here is derived from an EMBL/GenBank/DDBJ whole genome shotgun (WGS) entry which is preliminary data.</text>
</comment>
<dbReference type="GO" id="GO:0015099">
    <property type="term" value="F:nickel cation transmembrane transporter activity"/>
    <property type="evidence" value="ECO:0007669"/>
    <property type="project" value="UniProtKB-UniRule"/>
</dbReference>
<dbReference type="Proteomes" id="UP000467240">
    <property type="component" value="Unassembled WGS sequence"/>
</dbReference>
<evidence type="ECO:0000313" key="11">
    <source>
        <dbReference type="Proteomes" id="UP000467240"/>
    </source>
</evidence>
<evidence type="ECO:0000256" key="2">
    <source>
        <dbReference type="ARBA" id="ARBA00010892"/>
    </source>
</evidence>
<sequence>MGGVIAALFASGFALLAAATSSGAVPATAAFGFGTGLLAMTLGMRHAFDADHIAAIDNTTRKLVGEGRSPLAVGFFFALGHSTIVLLLVILLAFGIRALGSQVQDEGSPLQLVTGVIGTTVSATFLFLIAAVNIAVTVSLVRSLRRARAGEVDEEAIEAELAKRGFLTRLFRRVGDRIDASWKMYPLGMLFGLGFDTATEVGLLVLAGASIASGLPWWAMLSLPLLFAAGMCLFDTLDGAFMNVAYRWAVAQPVRRLTYNVVVTTLSVVIALVIGALQVLSLVGERFELHGAFWDAVGAIDLTAVGFGVVGLLAVTWIVAVLVWRFARPQVSALGAGGVTR</sequence>
<feature type="transmembrane region" description="Helical" evidence="8">
    <location>
        <begin position="302"/>
        <end position="324"/>
    </location>
</feature>
<evidence type="ECO:0000313" key="10">
    <source>
        <dbReference type="EMBL" id="KAB1654580.1"/>
    </source>
</evidence>
<evidence type="ECO:0000256" key="1">
    <source>
        <dbReference type="ARBA" id="ARBA00004127"/>
    </source>
</evidence>
<feature type="transmembrane region" description="Helical" evidence="8">
    <location>
        <begin position="217"/>
        <end position="237"/>
    </location>
</feature>
<gene>
    <name evidence="10" type="ORF">F8O01_13385</name>
</gene>
<feature type="transmembrane region" description="Helical" evidence="8">
    <location>
        <begin position="257"/>
        <end position="282"/>
    </location>
</feature>
<protein>
    <recommendedName>
        <fullName evidence="8">Nickel/cobalt efflux system</fullName>
    </recommendedName>
</protein>
<feature type="transmembrane region" description="Helical" evidence="8">
    <location>
        <begin position="116"/>
        <end position="141"/>
    </location>
</feature>
<accession>A0A7J5BRI9</accession>